<protein>
    <submittedName>
        <fullName evidence="1">Uncharacterized protein</fullName>
    </submittedName>
</protein>
<evidence type="ECO:0000313" key="1">
    <source>
        <dbReference type="EMBL" id="MDQ0164645.1"/>
    </source>
</evidence>
<sequence>MLFNKYMNRNVTINLDAEVPEIVIDLSNEDFPTEVNLTADYEKDYRDLVKYLKQQDLAYI</sequence>
<reference evidence="1 2" key="1">
    <citation type="submission" date="2023-07" db="EMBL/GenBank/DDBJ databases">
        <title>Genomic Encyclopedia of Type Strains, Phase IV (KMG-IV): sequencing the most valuable type-strain genomes for metagenomic binning, comparative biology and taxonomic classification.</title>
        <authorList>
            <person name="Goeker M."/>
        </authorList>
    </citation>
    <scope>NUCLEOTIDE SEQUENCE [LARGE SCALE GENOMIC DNA]</scope>
    <source>
        <strain evidence="1 2">DSM 12751</strain>
    </source>
</reference>
<dbReference type="Proteomes" id="UP001235840">
    <property type="component" value="Unassembled WGS sequence"/>
</dbReference>
<proteinExistence type="predicted"/>
<name>A0ABT9VUT7_9BACI</name>
<accession>A0ABT9VUT7</accession>
<evidence type="ECO:0000313" key="2">
    <source>
        <dbReference type="Proteomes" id="UP001235840"/>
    </source>
</evidence>
<keyword evidence="2" id="KW-1185">Reference proteome</keyword>
<organism evidence="1 2">
    <name type="scientific">Caldalkalibacillus horti</name>
    <dbReference type="NCBI Taxonomy" id="77523"/>
    <lineage>
        <taxon>Bacteria</taxon>
        <taxon>Bacillati</taxon>
        <taxon>Bacillota</taxon>
        <taxon>Bacilli</taxon>
        <taxon>Bacillales</taxon>
        <taxon>Bacillaceae</taxon>
        <taxon>Caldalkalibacillus</taxon>
    </lineage>
</organism>
<gene>
    <name evidence="1" type="ORF">J2S11_000545</name>
</gene>
<dbReference type="EMBL" id="JAUSTY010000002">
    <property type="protein sequence ID" value="MDQ0164645.1"/>
    <property type="molecule type" value="Genomic_DNA"/>
</dbReference>
<comment type="caution">
    <text evidence="1">The sequence shown here is derived from an EMBL/GenBank/DDBJ whole genome shotgun (WGS) entry which is preliminary data.</text>
</comment>